<gene>
    <name evidence="7" type="primary">yhcT</name>
    <name evidence="7" type="ORF">DB43_AU00160</name>
</gene>
<dbReference type="SUPFAM" id="SSF55174">
    <property type="entry name" value="Alpha-L RNA-binding motif"/>
    <property type="match status" value="1"/>
</dbReference>
<comment type="similarity">
    <text evidence="1 5">Belongs to the pseudouridine synthase RluA family.</text>
</comment>
<evidence type="ECO:0000259" key="6">
    <source>
        <dbReference type="SMART" id="SM00363"/>
    </source>
</evidence>
<dbReference type="CDD" id="cd02869">
    <property type="entry name" value="PseudoU_synth_RluA_like"/>
    <property type="match status" value="1"/>
</dbReference>
<dbReference type="NCBIfam" id="TIGR00005">
    <property type="entry name" value="rluA_subfam"/>
    <property type="match status" value="1"/>
</dbReference>
<name>A0A0C1EHN5_9BACT</name>
<dbReference type="Proteomes" id="UP000031307">
    <property type="component" value="Unassembled WGS sequence"/>
</dbReference>
<comment type="catalytic activity">
    <reaction evidence="5">
        <text>a uridine in RNA = a pseudouridine in RNA</text>
        <dbReference type="Rhea" id="RHEA:48348"/>
        <dbReference type="Rhea" id="RHEA-COMP:12068"/>
        <dbReference type="Rhea" id="RHEA-COMP:12069"/>
        <dbReference type="ChEBI" id="CHEBI:65314"/>
        <dbReference type="ChEBI" id="CHEBI:65315"/>
    </reaction>
</comment>
<reference evidence="7 8" key="1">
    <citation type="journal article" date="2014" name="Mol. Biol. Evol.">
        <title>Massive expansion of Ubiquitination-related gene families within the Chlamydiae.</title>
        <authorList>
            <person name="Domman D."/>
            <person name="Collingro A."/>
            <person name="Lagkouvardos I."/>
            <person name="Gehre L."/>
            <person name="Weinmaier T."/>
            <person name="Rattei T."/>
            <person name="Subtil A."/>
            <person name="Horn M."/>
        </authorList>
    </citation>
    <scope>NUCLEOTIDE SEQUENCE [LARGE SCALE GENOMIC DNA]</scope>
    <source>
        <strain evidence="7 8">OEW1</strain>
    </source>
</reference>
<dbReference type="InterPro" id="IPR006225">
    <property type="entry name" value="PsdUridine_synth_RluC/D"/>
</dbReference>
<protein>
    <recommendedName>
        <fullName evidence="5">Pseudouridine synthase</fullName>
        <ecNumber evidence="5">5.4.99.-</ecNumber>
    </recommendedName>
</protein>
<feature type="active site" evidence="3">
    <location>
        <position position="119"/>
    </location>
</feature>
<evidence type="ECO:0000256" key="2">
    <source>
        <dbReference type="ARBA" id="ARBA00023235"/>
    </source>
</evidence>
<keyword evidence="4" id="KW-0694">RNA-binding</keyword>
<dbReference type="GO" id="GO:0003723">
    <property type="term" value="F:RNA binding"/>
    <property type="evidence" value="ECO:0007669"/>
    <property type="project" value="UniProtKB-KW"/>
</dbReference>
<dbReference type="GO" id="GO:0120159">
    <property type="term" value="F:rRNA pseudouridine synthase activity"/>
    <property type="evidence" value="ECO:0007669"/>
    <property type="project" value="UniProtKB-ARBA"/>
</dbReference>
<dbReference type="PROSITE" id="PS50889">
    <property type="entry name" value="S4"/>
    <property type="match status" value="1"/>
</dbReference>
<evidence type="ECO:0000313" key="7">
    <source>
        <dbReference type="EMBL" id="KIA76109.1"/>
    </source>
</evidence>
<dbReference type="PATRIC" id="fig|83552.4.peg.2792"/>
<dbReference type="AlphaFoldDB" id="A0A0C1EHN5"/>
<comment type="function">
    <text evidence="5">Responsible for synthesis of pseudouridine from uracil.</text>
</comment>
<evidence type="ECO:0000256" key="4">
    <source>
        <dbReference type="PROSITE-ProRule" id="PRU00182"/>
    </source>
</evidence>
<dbReference type="Pfam" id="PF00849">
    <property type="entry name" value="PseudoU_synth_2"/>
    <property type="match status" value="1"/>
</dbReference>
<dbReference type="OMA" id="YGFCEPA"/>
<feature type="domain" description="RNA-binding S4" evidence="6">
    <location>
        <begin position="10"/>
        <end position="76"/>
    </location>
</feature>
<dbReference type="Gene3D" id="3.30.2350.10">
    <property type="entry name" value="Pseudouridine synthase"/>
    <property type="match status" value="1"/>
</dbReference>
<comment type="caution">
    <text evidence="7">The sequence shown here is derived from an EMBL/GenBank/DDBJ whole genome shotgun (WGS) entry which is preliminary data.</text>
</comment>
<accession>A0A0C1EHN5</accession>
<dbReference type="CDD" id="cd00165">
    <property type="entry name" value="S4"/>
    <property type="match status" value="1"/>
</dbReference>
<organism evidence="7 8">
    <name type="scientific">Parachlamydia acanthamoebae</name>
    <dbReference type="NCBI Taxonomy" id="83552"/>
    <lineage>
        <taxon>Bacteria</taxon>
        <taxon>Pseudomonadati</taxon>
        <taxon>Chlamydiota</taxon>
        <taxon>Chlamydiia</taxon>
        <taxon>Parachlamydiales</taxon>
        <taxon>Parachlamydiaceae</taxon>
        <taxon>Parachlamydia</taxon>
    </lineage>
</organism>
<evidence type="ECO:0000256" key="5">
    <source>
        <dbReference type="RuleBase" id="RU362028"/>
    </source>
</evidence>
<dbReference type="InterPro" id="IPR050188">
    <property type="entry name" value="RluA_PseudoU_synthase"/>
</dbReference>
<proteinExistence type="inferred from homology"/>
<dbReference type="PANTHER" id="PTHR21600:SF44">
    <property type="entry name" value="RIBOSOMAL LARGE SUBUNIT PSEUDOURIDINE SYNTHASE D"/>
    <property type="match status" value="1"/>
</dbReference>
<keyword evidence="2 5" id="KW-0413">Isomerase</keyword>
<dbReference type="GO" id="GO:0000455">
    <property type="term" value="P:enzyme-directed rRNA pseudouridine synthesis"/>
    <property type="evidence" value="ECO:0007669"/>
    <property type="project" value="TreeGrafter"/>
</dbReference>
<dbReference type="EMBL" id="JSAM01000131">
    <property type="protein sequence ID" value="KIA76109.1"/>
    <property type="molecule type" value="Genomic_DNA"/>
</dbReference>
<evidence type="ECO:0000256" key="3">
    <source>
        <dbReference type="PIRSR" id="PIRSR606225-1"/>
    </source>
</evidence>
<evidence type="ECO:0000313" key="8">
    <source>
        <dbReference type="Proteomes" id="UP000031307"/>
    </source>
</evidence>
<dbReference type="SMART" id="SM00363">
    <property type="entry name" value="S4"/>
    <property type="match status" value="1"/>
</dbReference>
<dbReference type="PROSITE" id="PS01129">
    <property type="entry name" value="PSI_RLU"/>
    <property type="match status" value="1"/>
</dbReference>
<dbReference type="PANTHER" id="PTHR21600">
    <property type="entry name" value="MITOCHONDRIAL RNA PSEUDOURIDINE SYNTHASE"/>
    <property type="match status" value="1"/>
</dbReference>
<dbReference type="InterPro" id="IPR002942">
    <property type="entry name" value="S4_RNA-bd"/>
</dbReference>
<dbReference type="EC" id="5.4.99.-" evidence="5"/>
<dbReference type="InterPro" id="IPR020103">
    <property type="entry name" value="PsdUridine_synth_cat_dom_sf"/>
</dbReference>
<dbReference type="Pfam" id="PF01479">
    <property type="entry name" value="S4"/>
    <property type="match status" value="1"/>
</dbReference>
<sequence>MEYTLSEPLNALDALAKLSPNSSKTTLREWLKHGRVFVDDQIVKIASTPLEAGQTISLGVRKARKEKVPILYEDAHLVVIEKPAGLLSVATNFDKAKTAHAFLKERYRPRKVYVVHRLDQDTSGVMLFALTEEAFFGLKALFADHDIDREYTAVVHGKMTQQEGTWQSYLYEDKAYVVHSTQDPDKGELAITHFKTVEARTHFSLLNLKLETGKKNQIRVHCEDHGFPIVGDKKYGGEGESHITKRLCLHAHHLGFVHPIYKKEMSFDSPIPEKFYQCLKTHA</sequence>
<evidence type="ECO:0000256" key="1">
    <source>
        <dbReference type="ARBA" id="ARBA00010876"/>
    </source>
</evidence>
<dbReference type="RefSeq" id="WP_013924388.1">
    <property type="nucleotide sequence ID" value="NZ_JSAM01000131.1"/>
</dbReference>
<dbReference type="InterPro" id="IPR036986">
    <property type="entry name" value="S4_RNA-bd_sf"/>
</dbReference>
<dbReference type="InterPro" id="IPR006224">
    <property type="entry name" value="PsdUridine_synth_RluA-like_CS"/>
</dbReference>
<dbReference type="SUPFAM" id="SSF55120">
    <property type="entry name" value="Pseudouridine synthase"/>
    <property type="match status" value="1"/>
</dbReference>
<dbReference type="InterPro" id="IPR006145">
    <property type="entry name" value="PsdUridine_synth_RsuA/RluA"/>
</dbReference>
<dbReference type="Gene3D" id="3.10.290.10">
    <property type="entry name" value="RNA-binding S4 domain"/>
    <property type="match status" value="1"/>
</dbReference>